<dbReference type="Proteomes" id="UP000286317">
    <property type="component" value="Unassembled WGS sequence"/>
</dbReference>
<organism evidence="3 4">
    <name type="scientific">Staphylococcus shinii</name>
    <dbReference type="NCBI Taxonomy" id="2912228"/>
    <lineage>
        <taxon>Bacteria</taxon>
        <taxon>Bacillati</taxon>
        <taxon>Bacillota</taxon>
        <taxon>Bacilli</taxon>
        <taxon>Bacillales</taxon>
        <taxon>Staphylococcaceae</taxon>
        <taxon>Staphylococcus</taxon>
    </lineage>
</organism>
<dbReference type="OrthoDB" id="2734388at2"/>
<dbReference type="GO" id="GO:0003677">
    <property type="term" value="F:DNA binding"/>
    <property type="evidence" value="ECO:0007669"/>
    <property type="project" value="UniProtKB-KW"/>
</dbReference>
<comment type="caution">
    <text evidence="3">The sequence shown here is derived from an EMBL/GenBank/DDBJ whole genome shotgun (WGS) entry which is preliminary data.</text>
</comment>
<feature type="domain" description="HTH marR-type" evidence="2">
    <location>
        <begin position="3"/>
        <end position="136"/>
    </location>
</feature>
<dbReference type="PANTHER" id="PTHR33164:SF44">
    <property type="entry name" value="TRANSCRIPTIONAL REGULATORY PROTEIN"/>
    <property type="match status" value="1"/>
</dbReference>
<accession>A0A418IC18</accession>
<name>A0A418IC18_9STAP</name>
<dbReference type="InterPro" id="IPR039422">
    <property type="entry name" value="MarR/SlyA-like"/>
</dbReference>
<gene>
    <name evidence="3" type="ORF">BU112_13910</name>
</gene>
<evidence type="ECO:0000313" key="3">
    <source>
        <dbReference type="EMBL" id="RIM96599.1"/>
    </source>
</evidence>
<dbReference type="AlphaFoldDB" id="A0A418IC18"/>
<dbReference type="Gene3D" id="1.10.10.10">
    <property type="entry name" value="Winged helix-like DNA-binding domain superfamily/Winged helix DNA-binding domain"/>
    <property type="match status" value="1"/>
</dbReference>
<dbReference type="GO" id="GO:0006950">
    <property type="term" value="P:response to stress"/>
    <property type="evidence" value="ECO:0007669"/>
    <property type="project" value="TreeGrafter"/>
</dbReference>
<dbReference type="PROSITE" id="PS50995">
    <property type="entry name" value="HTH_MARR_2"/>
    <property type="match status" value="1"/>
</dbReference>
<keyword evidence="1" id="KW-0238">DNA-binding</keyword>
<dbReference type="SMART" id="SM00347">
    <property type="entry name" value="HTH_MARR"/>
    <property type="match status" value="1"/>
</dbReference>
<dbReference type="RefSeq" id="WP_119584755.1">
    <property type="nucleotide sequence ID" value="NZ_JAWVBH010000001.1"/>
</dbReference>
<dbReference type="SUPFAM" id="SSF46785">
    <property type="entry name" value="Winged helix' DNA-binding domain"/>
    <property type="match status" value="1"/>
</dbReference>
<evidence type="ECO:0000313" key="4">
    <source>
        <dbReference type="Proteomes" id="UP000286317"/>
    </source>
</evidence>
<dbReference type="InterPro" id="IPR000835">
    <property type="entry name" value="HTH_MarR-typ"/>
</dbReference>
<protein>
    <submittedName>
        <fullName evidence="3">MarR family transcriptional regulator</fullName>
    </submittedName>
</protein>
<evidence type="ECO:0000259" key="2">
    <source>
        <dbReference type="PROSITE" id="PS50995"/>
    </source>
</evidence>
<dbReference type="PANTHER" id="PTHR33164">
    <property type="entry name" value="TRANSCRIPTIONAL REGULATOR, MARR FAMILY"/>
    <property type="match status" value="1"/>
</dbReference>
<proteinExistence type="predicted"/>
<sequence length="144" mass="16799">MNTSSIFNNLIAIYRPYTKLFSPIFEDYDLYPAQWLVMKDIALNSPTTLVQISKRRAIEKPTTRKILKVLSEKSLLKIETGNDKREKLLSFSEEGQDLYDKINKRVSIVQEEIIQKTGLSEDDLQHTVKVIEKIHKEITKMEEI</sequence>
<keyword evidence="4" id="KW-1185">Reference proteome</keyword>
<evidence type="ECO:0000256" key="1">
    <source>
        <dbReference type="ARBA" id="ARBA00023125"/>
    </source>
</evidence>
<dbReference type="EMBL" id="QXUF01000164">
    <property type="protein sequence ID" value="RIM96599.1"/>
    <property type="molecule type" value="Genomic_DNA"/>
</dbReference>
<dbReference type="GO" id="GO:0003700">
    <property type="term" value="F:DNA-binding transcription factor activity"/>
    <property type="evidence" value="ECO:0007669"/>
    <property type="project" value="InterPro"/>
</dbReference>
<dbReference type="InterPro" id="IPR036390">
    <property type="entry name" value="WH_DNA-bd_sf"/>
</dbReference>
<reference evidence="3 4" key="1">
    <citation type="journal article" date="2016" name="Front. Microbiol.">
        <title>Comprehensive Phylogenetic Analysis of Bovine Non-aureus Staphylococci Species Based on Whole-Genome Sequencing.</title>
        <authorList>
            <person name="Naushad S."/>
            <person name="Barkema H.W."/>
            <person name="Luby C."/>
            <person name="Condas L.A."/>
            <person name="Nobrega D.B."/>
            <person name="Carson D.A."/>
            <person name="De Buck J."/>
        </authorList>
    </citation>
    <scope>NUCLEOTIDE SEQUENCE [LARGE SCALE GENOMIC DNA]</scope>
    <source>
        <strain evidence="3 4">SNUC 4554</strain>
    </source>
</reference>
<dbReference type="InterPro" id="IPR036388">
    <property type="entry name" value="WH-like_DNA-bd_sf"/>
</dbReference>